<reference evidence="1 2" key="1">
    <citation type="journal article" date="2010" name="Syst. Appl. Microbiol.">
        <title>Four new species of Chryseobacterium from the rhizosphere of coastal sand dune plants, Chryseobacterium elymi sp. nov., Chryseobacterium hagamense sp. nov., Chryseobacterium lathyri sp. nov. and Chryseobacterium rhizosphaerae sp. nov.</title>
        <authorList>
            <person name="Cho S.H."/>
            <person name="Lee K.S."/>
            <person name="Shin D.S."/>
            <person name="Han J.H."/>
            <person name="Park K.S."/>
            <person name="Lee C.H."/>
            <person name="Park K.H."/>
            <person name="Kim S.B."/>
        </authorList>
    </citation>
    <scope>NUCLEOTIDE SEQUENCE [LARGE SCALE GENOMIC DNA]</scope>
    <source>
        <strain evidence="1 2">KCTC 22547</strain>
    </source>
</reference>
<keyword evidence="2" id="KW-1185">Reference proteome</keyword>
<dbReference type="Proteomes" id="UP000257030">
    <property type="component" value="Unassembled WGS sequence"/>
</dbReference>
<dbReference type="RefSeq" id="WP_116011180.1">
    <property type="nucleotide sequence ID" value="NZ_QNUH01000004.1"/>
</dbReference>
<proteinExistence type="predicted"/>
<accession>A0A3D9DN07</accession>
<sequence>MNKLFLLFMWFSSTAIYSQMGINTSNPQATLDIQSKNVSGATKNIDGLLIPRVDRERALNMSQVQHSTLIYVNDVTTGAAAGQASNIDSAGFYYFDETSGKWEKFGKPVVSDLKIPSNVLYARRIGTSLKSGSNVVSPVWFEATDHISNEYVTRVDNGTFAVKKTGLYTFDVWVKFSGIPVGGVSITGSVPNYVSKLGEFAAADRGVALRLTAGSLIIESQGFRWQYGGGDSFMTTTVKLAAGEVFKLDTTTSKSGTYTQLPGAHMSVMYTAIP</sequence>
<comment type="caution">
    <text evidence="1">The sequence shown here is derived from an EMBL/GenBank/DDBJ whole genome shotgun (WGS) entry which is preliminary data.</text>
</comment>
<dbReference type="OrthoDB" id="1453775at2"/>
<protein>
    <recommendedName>
        <fullName evidence="3">C1q domain-containing protein</fullName>
    </recommendedName>
</protein>
<dbReference type="AlphaFoldDB" id="A0A3D9DN07"/>
<gene>
    <name evidence="1" type="ORF">DRF60_05875</name>
</gene>
<name>A0A3D9DN07_9FLAO</name>
<organism evidence="1 2">
    <name type="scientific">Chryseobacterium elymi</name>
    <dbReference type="NCBI Taxonomy" id="395936"/>
    <lineage>
        <taxon>Bacteria</taxon>
        <taxon>Pseudomonadati</taxon>
        <taxon>Bacteroidota</taxon>
        <taxon>Flavobacteriia</taxon>
        <taxon>Flavobacteriales</taxon>
        <taxon>Weeksellaceae</taxon>
        <taxon>Chryseobacterium group</taxon>
        <taxon>Chryseobacterium</taxon>
    </lineage>
</organism>
<evidence type="ECO:0008006" key="3">
    <source>
        <dbReference type="Google" id="ProtNLM"/>
    </source>
</evidence>
<evidence type="ECO:0000313" key="1">
    <source>
        <dbReference type="EMBL" id="REC79353.1"/>
    </source>
</evidence>
<dbReference type="EMBL" id="QNUH01000004">
    <property type="protein sequence ID" value="REC79353.1"/>
    <property type="molecule type" value="Genomic_DNA"/>
</dbReference>
<evidence type="ECO:0000313" key="2">
    <source>
        <dbReference type="Proteomes" id="UP000257030"/>
    </source>
</evidence>